<proteinExistence type="predicted"/>
<evidence type="ECO:0000313" key="1">
    <source>
        <dbReference type="EMBL" id="KAB5592492.1"/>
    </source>
</evidence>
<dbReference type="OrthoDB" id="496981at2759"/>
<dbReference type="PANTHER" id="PTHR48100">
    <property type="entry name" value="BROAD-SPECIFICITY PHOSPHATASE YOR283W-RELATED"/>
    <property type="match status" value="1"/>
</dbReference>
<protein>
    <submittedName>
        <fullName evidence="1">Histidine phosphatase family containing protein</fullName>
    </submittedName>
</protein>
<dbReference type="InterPro" id="IPR050275">
    <property type="entry name" value="PGM_Phosphatase"/>
</dbReference>
<dbReference type="SMART" id="SM00855">
    <property type="entry name" value="PGAM"/>
    <property type="match status" value="1"/>
</dbReference>
<comment type="caution">
    <text evidence="1">The sequence shown here is derived from an EMBL/GenBank/DDBJ whole genome shotgun (WGS) entry which is preliminary data.</text>
</comment>
<dbReference type="Proteomes" id="UP000383932">
    <property type="component" value="Unassembled WGS sequence"/>
</dbReference>
<evidence type="ECO:0000313" key="2">
    <source>
        <dbReference type="Proteomes" id="UP000383932"/>
    </source>
</evidence>
<dbReference type="GO" id="GO:0005737">
    <property type="term" value="C:cytoplasm"/>
    <property type="evidence" value="ECO:0007669"/>
    <property type="project" value="TreeGrafter"/>
</dbReference>
<keyword evidence="2" id="KW-1185">Reference proteome</keyword>
<dbReference type="GO" id="GO:0016791">
    <property type="term" value="F:phosphatase activity"/>
    <property type="evidence" value="ECO:0007669"/>
    <property type="project" value="TreeGrafter"/>
</dbReference>
<dbReference type="SUPFAM" id="SSF53254">
    <property type="entry name" value="Phosphoglycerate mutase-like"/>
    <property type="match status" value="1"/>
</dbReference>
<name>A0A5N5QL50_9AGAM</name>
<dbReference type="PANTHER" id="PTHR48100:SF54">
    <property type="entry name" value="PHOSPHATASE SPAC5H10.03-RELATED"/>
    <property type="match status" value="1"/>
</dbReference>
<organism evidence="1 2">
    <name type="scientific">Ceratobasidium theobromae</name>
    <dbReference type="NCBI Taxonomy" id="1582974"/>
    <lineage>
        <taxon>Eukaryota</taxon>
        <taxon>Fungi</taxon>
        <taxon>Dikarya</taxon>
        <taxon>Basidiomycota</taxon>
        <taxon>Agaricomycotina</taxon>
        <taxon>Agaricomycetes</taxon>
        <taxon>Cantharellales</taxon>
        <taxon>Ceratobasidiaceae</taxon>
        <taxon>Ceratobasidium</taxon>
    </lineage>
</organism>
<dbReference type="InterPro" id="IPR029033">
    <property type="entry name" value="His_PPase_superfam"/>
</dbReference>
<reference evidence="1 2" key="1">
    <citation type="journal article" date="2019" name="Fungal Biol. Biotechnol.">
        <title>Draft genome sequence of fastidious pathogen Ceratobasidium theobromae, which causes vascular-streak dieback in Theobroma cacao.</title>
        <authorList>
            <person name="Ali S.S."/>
            <person name="Asman A."/>
            <person name="Shao J."/>
            <person name="Firmansyah A.P."/>
            <person name="Susilo A.W."/>
            <person name="Rosmana A."/>
            <person name="McMahon P."/>
            <person name="Junaid M."/>
            <person name="Guest D."/>
            <person name="Kheng T.Y."/>
            <person name="Meinhardt L.W."/>
            <person name="Bailey B.A."/>
        </authorList>
    </citation>
    <scope>NUCLEOTIDE SEQUENCE [LARGE SCALE GENOMIC DNA]</scope>
    <source>
        <strain evidence="1 2">CT2</strain>
    </source>
</reference>
<dbReference type="Gene3D" id="3.40.50.1240">
    <property type="entry name" value="Phosphoglycerate mutase-like"/>
    <property type="match status" value="1"/>
</dbReference>
<sequence length="245" mass="27888">MGIQTKGFKTIYLIRHGQAECKCVIHQSEFCWLTYLTTLSIGDRTWIPDAPLTDLGRSQCAEFNYSPLGRVIQDSVELILASPQRRALSTTLLSLPEAVQRLLPQSRVLLVPQLQEVNDLPCDRGSDRQVLESMPEYTTELKYGSLDFSPLTPEWNKKAGIYGPAPDVLWARAQWVRDLVRDREEHTIAIVAHGNFIRYLVGLDGYYDQVRIWANLEAREYTFESVDDKRAKLVPVEDDSKDSTG</sequence>
<dbReference type="EMBL" id="SSOP01000063">
    <property type="protein sequence ID" value="KAB5592492.1"/>
    <property type="molecule type" value="Genomic_DNA"/>
</dbReference>
<dbReference type="AlphaFoldDB" id="A0A5N5QL50"/>
<gene>
    <name evidence="1" type="ORF">CTheo_4083</name>
</gene>
<dbReference type="InterPro" id="IPR013078">
    <property type="entry name" value="His_Pase_superF_clade-1"/>
</dbReference>
<dbReference type="Pfam" id="PF00300">
    <property type="entry name" value="His_Phos_1"/>
    <property type="match status" value="1"/>
</dbReference>
<accession>A0A5N5QL50</accession>
<dbReference type="CDD" id="cd07067">
    <property type="entry name" value="HP_PGM_like"/>
    <property type="match status" value="1"/>
</dbReference>